<name>A0A6M1LIL9_9PROT</name>
<feature type="domain" description="4Fe-4S ferredoxin-type" evidence="1">
    <location>
        <begin position="677"/>
        <end position="706"/>
    </location>
</feature>
<dbReference type="SUPFAM" id="SSF53706">
    <property type="entry name" value="Formate dehydrogenase/DMSO reductase, domains 1-3"/>
    <property type="match status" value="1"/>
</dbReference>
<dbReference type="Gene3D" id="3.30.70.20">
    <property type="match status" value="2"/>
</dbReference>
<reference evidence="2 3" key="1">
    <citation type="submission" date="2020-02" db="EMBL/GenBank/DDBJ databases">
        <authorList>
            <person name="Kim H.M."/>
            <person name="Jeon C.O."/>
        </authorList>
    </citation>
    <scope>NUCLEOTIDE SEQUENCE [LARGE SCALE GENOMIC DNA]</scope>
    <source>
        <strain evidence="2 3">PeD5</strain>
    </source>
</reference>
<dbReference type="PANTHER" id="PTHR42783">
    <property type="entry name" value="GLUTAMATE SYNTHASE [NADPH] SMALL CHAIN"/>
    <property type="match status" value="1"/>
</dbReference>
<dbReference type="PROSITE" id="PS51379">
    <property type="entry name" value="4FE4S_FER_2"/>
    <property type="match status" value="2"/>
</dbReference>
<dbReference type="CDD" id="cd02784">
    <property type="entry name" value="MopB_CT_PHLH"/>
    <property type="match status" value="1"/>
</dbReference>
<dbReference type="SUPFAM" id="SSF50692">
    <property type="entry name" value="ADC-like"/>
    <property type="match status" value="1"/>
</dbReference>
<dbReference type="PROSITE" id="PS51318">
    <property type="entry name" value="TAT"/>
    <property type="match status" value="1"/>
</dbReference>
<dbReference type="InterPro" id="IPR017896">
    <property type="entry name" value="4Fe4S_Fe-S-bd"/>
</dbReference>
<gene>
    <name evidence="2" type="ORF">G3576_08755</name>
</gene>
<organism evidence="2 3">
    <name type="scientific">Falsiroseomonas algicola</name>
    <dbReference type="NCBI Taxonomy" id="2716930"/>
    <lineage>
        <taxon>Bacteria</taxon>
        <taxon>Pseudomonadati</taxon>
        <taxon>Pseudomonadota</taxon>
        <taxon>Alphaproteobacteria</taxon>
        <taxon>Acetobacterales</taxon>
        <taxon>Roseomonadaceae</taxon>
        <taxon>Falsiroseomonas</taxon>
    </lineage>
</organism>
<feature type="domain" description="4Fe-4S ferredoxin-type" evidence="1">
    <location>
        <begin position="728"/>
        <end position="759"/>
    </location>
</feature>
<dbReference type="Proteomes" id="UP000475385">
    <property type="component" value="Unassembled WGS sequence"/>
</dbReference>
<evidence type="ECO:0000259" key="1">
    <source>
        <dbReference type="PROSITE" id="PS51379"/>
    </source>
</evidence>
<reference evidence="2 3" key="2">
    <citation type="submission" date="2020-03" db="EMBL/GenBank/DDBJ databases">
        <title>Roseomonas stagni sp. nov., isolated from pond water in Japan.</title>
        <authorList>
            <person name="Furuhata K."/>
            <person name="Miyamoto H."/>
            <person name="Goto K."/>
        </authorList>
    </citation>
    <scope>NUCLEOTIDE SEQUENCE [LARGE SCALE GENOMIC DNA]</scope>
    <source>
        <strain evidence="2 3">PeD5</strain>
    </source>
</reference>
<keyword evidence="3" id="KW-1185">Reference proteome</keyword>
<accession>A0A6M1LIL9</accession>
<dbReference type="Pfam" id="PF13247">
    <property type="entry name" value="Fer4_11"/>
    <property type="match status" value="1"/>
</dbReference>
<dbReference type="PANTHER" id="PTHR42783:SF3">
    <property type="entry name" value="GLUTAMATE SYNTHASE [NADPH] SMALL CHAIN-RELATED"/>
    <property type="match status" value="1"/>
</dbReference>
<dbReference type="AlphaFoldDB" id="A0A6M1LIL9"/>
<dbReference type="RefSeq" id="WP_164694013.1">
    <property type="nucleotide sequence ID" value="NZ_JAAIKB010000003.1"/>
</dbReference>
<comment type="caution">
    <text evidence="2">The sequence shown here is derived from an EMBL/GenBank/DDBJ whole genome shotgun (WGS) entry which is preliminary data.</text>
</comment>
<dbReference type="SUPFAM" id="SSF54862">
    <property type="entry name" value="4Fe-4S ferredoxins"/>
    <property type="match status" value="1"/>
</dbReference>
<evidence type="ECO:0000313" key="3">
    <source>
        <dbReference type="Proteomes" id="UP000475385"/>
    </source>
</evidence>
<sequence length="904" mass="94583">MTDTPPDRREVLRLAAASLALAAAGCDSGPDEFGHPLHGAAEGGGEAASFATVLELGGLGRGVLVRRRGGHAIKLEGNPDHPASLGATDVFAEAAVLSLHDPARSRRVREGGRPRPPAALDAALASVRAELLPRGGAGLLLVTGPIASPTTARLIRAVLQDFPAARWQQHDPLADDAGLEGATRAFGQPVATLPDFALARCVLALGADPLGPGPAQLRLARDWSHARAEGRDRGDLPVLMVAEATPTLTGARADRRLAMREVEPFTRAIATALRVPGLADTGTHPEAAPVAKALLRAGEAAVVLAGPSQPVAVQALAHAINATLGSTVMRHVEPPFARPGPMGDSALAAALAAGAVTHLLVLGVNPAGTAPALRGTMAQRPFSLHLGAHVDETAHLCRWHAPLAHELEGWGDTRAFDGTAAIRQPATTPLVPEARGLDDVLAALLGLAERGEALVRATWQASWGEAGFEPRWRAALEAGVVEGTESPALRPALRADWDPGPPAPPPSGLLAIFAPDPHLLDGRFAENAWLQELPRPLTKTAWGNAVLVAPADAAALGLTAGDEVLVELAGRSLKAPVLPLPAQPSGCVTLPLGGGREAGGEVGTARGFDAALLRDPASPWAAGPVTLRRTGQRAAIIATQTGMPADPPPVLAPGESIPPRAPGPSLYPGWTYEGQAWGMAIDLDSCIGCNACAIACQAENNTPVVGPQEVARGREMHWLRIDLHQAEDHTIFQPVPCMHCEKAPCEVVCPVNATVHDDQGLNLMVYPRCIGTRTCSNNCPYKVRRFNWFDYARSEGGLALRNPDVPVRPRGVIEKCTYCQHRIATARTQARLEGRPVRDGEVETACQRACPTQAITFGDVNDPASAVSRAKEEGRNYALLGELDTRPRTTYLARIAPGDTGSAG</sequence>
<dbReference type="InterPro" id="IPR009010">
    <property type="entry name" value="Asp_de-COase-like_dom_sf"/>
</dbReference>
<proteinExistence type="predicted"/>
<dbReference type="InterPro" id="IPR006311">
    <property type="entry name" value="TAT_signal"/>
</dbReference>
<dbReference type="CDD" id="cd10551">
    <property type="entry name" value="PsrB"/>
    <property type="match status" value="1"/>
</dbReference>
<dbReference type="Gene3D" id="2.40.40.20">
    <property type="match status" value="1"/>
</dbReference>
<evidence type="ECO:0000313" key="2">
    <source>
        <dbReference type="EMBL" id="NGM20101.1"/>
    </source>
</evidence>
<protein>
    <submittedName>
        <fullName evidence="2">4Fe-4S dicluster domain-containing protein</fullName>
    </submittedName>
</protein>
<dbReference type="EMBL" id="JAAIKB010000003">
    <property type="protein sequence ID" value="NGM20101.1"/>
    <property type="molecule type" value="Genomic_DNA"/>
</dbReference>